<organism evidence="3 4">
    <name type="scientific">Cajanus cajan</name>
    <name type="common">Pigeon pea</name>
    <name type="synonym">Cajanus indicus</name>
    <dbReference type="NCBI Taxonomy" id="3821"/>
    <lineage>
        <taxon>Eukaryota</taxon>
        <taxon>Viridiplantae</taxon>
        <taxon>Streptophyta</taxon>
        <taxon>Embryophyta</taxon>
        <taxon>Tracheophyta</taxon>
        <taxon>Spermatophyta</taxon>
        <taxon>Magnoliopsida</taxon>
        <taxon>eudicotyledons</taxon>
        <taxon>Gunneridae</taxon>
        <taxon>Pentapetalae</taxon>
        <taxon>rosids</taxon>
        <taxon>fabids</taxon>
        <taxon>Fabales</taxon>
        <taxon>Fabaceae</taxon>
        <taxon>Papilionoideae</taxon>
        <taxon>50 kb inversion clade</taxon>
        <taxon>NPAAA clade</taxon>
        <taxon>indigoferoid/millettioid clade</taxon>
        <taxon>Phaseoleae</taxon>
        <taxon>Cajanus</taxon>
    </lineage>
</organism>
<dbReference type="Proteomes" id="UP000075243">
    <property type="component" value="Chromosome 6"/>
</dbReference>
<feature type="domain" description="Retrotransposon gag" evidence="2">
    <location>
        <begin position="23"/>
        <end position="113"/>
    </location>
</feature>
<dbReference type="PANTHER" id="PTHR15503">
    <property type="entry name" value="LDOC1 RELATED"/>
    <property type="match status" value="1"/>
</dbReference>
<gene>
    <name evidence="3" type="ORF">KK1_012545</name>
</gene>
<evidence type="ECO:0000256" key="1">
    <source>
        <dbReference type="SAM" id="MobiDB-lite"/>
    </source>
</evidence>
<proteinExistence type="predicted"/>
<evidence type="ECO:0000259" key="2">
    <source>
        <dbReference type="Pfam" id="PF03732"/>
    </source>
</evidence>
<dbReference type="EMBL" id="CM003608">
    <property type="protein sequence ID" value="KYP66258.1"/>
    <property type="molecule type" value="Genomic_DNA"/>
</dbReference>
<name>A0A151TGU6_CAJCA</name>
<sequence length="355" mass="39785">MGWIFKISQFFEYHRTPEVDRLRIASFCMEGPALSWFQWLHQNNMIPSWQEFLQALEVRFAPSYYEDPRGSLFKLTQKGSVQDYLHEFERLANRIVGLPVTFLLSNFISGLNPDILREVQALQPRTLTQATALAKLQEDKLADQRRSFRPRPGLSGPPLLPTPPRPSASPSTPSKSHYKKLTHEEMLARREKGLCYNCDDKFSPGHKCKARFFLLVSVDDEDEDSRVESPRLETVPSLLHLEGANLGQSEAQISFNALAGLPAPEALRIVGHISNQPTTILVDGGSTHNFIQARVARFLNLDAKPTNTLRVMVGNGSEIECHSICPGVELKIQGHKFVVDLHVLPISGADVVLGI</sequence>
<protein>
    <recommendedName>
        <fullName evidence="2">Retrotransposon gag domain-containing protein</fullName>
    </recommendedName>
</protein>
<dbReference type="AlphaFoldDB" id="A0A151TGU6"/>
<dbReference type="InterPro" id="IPR032567">
    <property type="entry name" value="RTL1-rel"/>
</dbReference>
<evidence type="ECO:0000313" key="4">
    <source>
        <dbReference type="Proteomes" id="UP000075243"/>
    </source>
</evidence>
<dbReference type="Gramene" id="C.cajan_12173.t">
    <property type="protein sequence ID" value="C.cajan_12173.t.cds1"/>
    <property type="gene ID" value="C.cajan_12173"/>
</dbReference>
<feature type="region of interest" description="Disordered" evidence="1">
    <location>
        <begin position="141"/>
        <end position="179"/>
    </location>
</feature>
<dbReference type="PANTHER" id="PTHR15503:SF22">
    <property type="entry name" value="TRANSPOSON TY3-I GAG POLYPROTEIN"/>
    <property type="match status" value="1"/>
</dbReference>
<dbReference type="CDD" id="cd00303">
    <property type="entry name" value="retropepsin_like"/>
    <property type="match status" value="1"/>
</dbReference>
<dbReference type="OMA" id="ICDSICK"/>
<dbReference type="InterPro" id="IPR005162">
    <property type="entry name" value="Retrotrans_gag_dom"/>
</dbReference>
<accession>A0A151TGU6</accession>
<keyword evidence="4" id="KW-1185">Reference proteome</keyword>
<dbReference type="Pfam" id="PF08284">
    <property type="entry name" value="RVP_2"/>
    <property type="match status" value="1"/>
</dbReference>
<reference evidence="3 4" key="1">
    <citation type="journal article" date="2012" name="Nat. Biotechnol.">
        <title>Draft genome sequence of pigeonpea (Cajanus cajan), an orphan legume crop of resource-poor farmers.</title>
        <authorList>
            <person name="Varshney R.K."/>
            <person name="Chen W."/>
            <person name="Li Y."/>
            <person name="Bharti A.K."/>
            <person name="Saxena R.K."/>
            <person name="Schlueter J.A."/>
            <person name="Donoghue M.T."/>
            <person name="Azam S."/>
            <person name="Fan G."/>
            <person name="Whaley A.M."/>
            <person name="Farmer A.D."/>
            <person name="Sheridan J."/>
            <person name="Iwata A."/>
            <person name="Tuteja R."/>
            <person name="Penmetsa R.V."/>
            <person name="Wu W."/>
            <person name="Upadhyaya H.D."/>
            <person name="Yang S.P."/>
            <person name="Shah T."/>
            <person name="Saxena K.B."/>
            <person name="Michael T."/>
            <person name="McCombie W.R."/>
            <person name="Yang B."/>
            <person name="Zhang G."/>
            <person name="Yang H."/>
            <person name="Wang J."/>
            <person name="Spillane C."/>
            <person name="Cook D.R."/>
            <person name="May G.D."/>
            <person name="Xu X."/>
            <person name="Jackson S.A."/>
        </authorList>
    </citation>
    <scope>NUCLEOTIDE SEQUENCE [LARGE SCALE GENOMIC DNA]</scope>
    <source>
        <strain evidence="4">cv. Asha</strain>
    </source>
</reference>
<dbReference type="Pfam" id="PF03732">
    <property type="entry name" value="Retrotrans_gag"/>
    <property type="match status" value="1"/>
</dbReference>
<feature type="compositionally biased region" description="Pro residues" evidence="1">
    <location>
        <begin position="158"/>
        <end position="167"/>
    </location>
</feature>
<dbReference type="SUPFAM" id="SSF50630">
    <property type="entry name" value="Acid proteases"/>
    <property type="match status" value="1"/>
</dbReference>
<dbReference type="InterPro" id="IPR021109">
    <property type="entry name" value="Peptidase_aspartic_dom_sf"/>
</dbReference>
<dbReference type="Gene3D" id="2.40.70.10">
    <property type="entry name" value="Acid Proteases"/>
    <property type="match status" value="1"/>
</dbReference>
<evidence type="ECO:0000313" key="3">
    <source>
        <dbReference type="EMBL" id="KYP66258.1"/>
    </source>
</evidence>